<dbReference type="GO" id="GO:0003735">
    <property type="term" value="F:structural constituent of ribosome"/>
    <property type="evidence" value="ECO:0007669"/>
    <property type="project" value="InterPro"/>
</dbReference>
<dbReference type="InterPro" id="IPR036935">
    <property type="entry name" value="Ribosomal_bL9_N_sf"/>
</dbReference>
<dbReference type="EMBL" id="CAEZYY010000010">
    <property type="protein sequence ID" value="CAB4750392.1"/>
    <property type="molecule type" value="Genomic_DNA"/>
</dbReference>
<feature type="domain" description="Ribosomal protein L9" evidence="6">
    <location>
        <begin position="15"/>
        <end position="42"/>
    </location>
</feature>
<dbReference type="SUPFAM" id="SSF55658">
    <property type="entry name" value="L9 N-domain-like"/>
    <property type="match status" value="1"/>
</dbReference>
<dbReference type="Gene3D" id="3.40.5.10">
    <property type="entry name" value="Ribosomal protein L9, N-terminal domain"/>
    <property type="match status" value="1"/>
</dbReference>
<evidence type="ECO:0000256" key="1">
    <source>
        <dbReference type="ARBA" id="ARBA00010605"/>
    </source>
</evidence>
<dbReference type="InterPro" id="IPR020594">
    <property type="entry name" value="Ribosomal_bL9_bac/chp"/>
</dbReference>
<dbReference type="GO" id="GO:0006412">
    <property type="term" value="P:translation"/>
    <property type="evidence" value="ECO:0007669"/>
    <property type="project" value="InterPro"/>
</dbReference>
<dbReference type="GO" id="GO:0005840">
    <property type="term" value="C:ribosome"/>
    <property type="evidence" value="ECO:0007669"/>
    <property type="project" value="UniProtKB-KW"/>
</dbReference>
<evidence type="ECO:0000259" key="6">
    <source>
        <dbReference type="PROSITE" id="PS00651"/>
    </source>
</evidence>
<evidence type="ECO:0000313" key="9">
    <source>
        <dbReference type="EMBL" id="CAB4975194.1"/>
    </source>
</evidence>
<proteinExistence type="inferred from homology"/>
<gene>
    <name evidence="7" type="ORF">UFOPK2806_00979</name>
    <name evidence="8" type="ORF">UFOPK3001_01633</name>
    <name evidence="9" type="ORF">UFOPK3954_00196</name>
    <name evidence="10" type="ORF">UFOPK4306_00053</name>
</gene>
<protein>
    <submittedName>
        <fullName evidence="7">Unannotated protein</fullName>
    </submittedName>
</protein>
<dbReference type="HAMAP" id="MF_00503">
    <property type="entry name" value="Ribosomal_bL9"/>
    <property type="match status" value="1"/>
</dbReference>
<accession>A0A6J6TS63</accession>
<dbReference type="InterPro" id="IPR009027">
    <property type="entry name" value="Ribosomal_bL9/RNase_H1_N"/>
</dbReference>
<reference evidence="7" key="1">
    <citation type="submission" date="2020-05" db="EMBL/GenBank/DDBJ databases">
        <authorList>
            <person name="Chiriac C."/>
            <person name="Salcher M."/>
            <person name="Ghai R."/>
            <person name="Kavagutti S V."/>
        </authorList>
    </citation>
    <scope>NUCLEOTIDE SEQUENCE</scope>
</reference>
<dbReference type="InterPro" id="IPR000244">
    <property type="entry name" value="Ribosomal_bL9"/>
</dbReference>
<dbReference type="AlphaFoldDB" id="A0A6J6TS63"/>
<dbReference type="Pfam" id="PF01281">
    <property type="entry name" value="Ribosomal_L9_N"/>
    <property type="match status" value="1"/>
</dbReference>
<dbReference type="SUPFAM" id="SSF55653">
    <property type="entry name" value="Ribosomal protein L9 C-domain"/>
    <property type="match status" value="1"/>
</dbReference>
<dbReference type="EMBL" id="CAFBQP010000001">
    <property type="protein sequence ID" value="CAB5051138.1"/>
    <property type="molecule type" value="Genomic_DNA"/>
</dbReference>
<dbReference type="PANTHER" id="PTHR21368">
    <property type="entry name" value="50S RIBOSOMAL PROTEIN L9"/>
    <property type="match status" value="1"/>
</dbReference>
<dbReference type="EMBL" id="CAFAAJ010000112">
    <property type="protein sequence ID" value="CAB4812299.1"/>
    <property type="molecule type" value="Genomic_DNA"/>
</dbReference>
<keyword evidence="5" id="KW-0687">Ribonucleoprotein</keyword>
<dbReference type="InterPro" id="IPR020070">
    <property type="entry name" value="Ribosomal_bL9_N"/>
</dbReference>
<dbReference type="InterPro" id="IPR036791">
    <property type="entry name" value="Ribosomal_bL9_C_sf"/>
</dbReference>
<name>A0A6J6TS63_9ZZZZ</name>
<dbReference type="InterPro" id="IPR020069">
    <property type="entry name" value="Ribosomal_bL9_C"/>
</dbReference>
<evidence type="ECO:0000256" key="3">
    <source>
        <dbReference type="ARBA" id="ARBA00022884"/>
    </source>
</evidence>
<evidence type="ECO:0000256" key="4">
    <source>
        <dbReference type="ARBA" id="ARBA00022980"/>
    </source>
</evidence>
<sequence length="149" mass="15735">MSVKVILRADVRTVGKRGDICEVADGFARNFLFPKGLAMVATDGAVSQAAAMRRARDLRDAADRESAQTVASALVPTTILVKVKTGSEGRLYGSVTTADLAAAIEAQTGISIDKRKLSFDVVKTTGTYSATVKLHSDVQFPVSFNVVSA</sequence>
<dbReference type="PROSITE" id="PS00651">
    <property type="entry name" value="RIBOSOMAL_L9"/>
    <property type="match status" value="1"/>
</dbReference>
<dbReference type="EMBL" id="CAFBON010000010">
    <property type="protein sequence ID" value="CAB4975194.1"/>
    <property type="molecule type" value="Genomic_DNA"/>
</dbReference>
<dbReference type="GO" id="GO:1990904">
    <property type="term" value="C:ribonucleoprotein complex"/>
    <property type="evidence" value="ECO:0007669"/>
    <property type="project" value="UniProtKB-KW"/>
</dbReference>
<keyword evidence="3" id="KW-0694">RNA-binding</keyword>
<evidence type="ECO:0000256" key="5">
    <source>
        <dbReference type="ARBA" id="ARBA00023274"/>
    </source>
</evidence>
<dbReference type="Pfam" id="PF03948">
    <property type="entry name" value="Ribosomal_L9_C"/>
    <property type="match status" value="1"/>
</dbReference>
<dbReference type="GO" id="GO:0019843">
    <property type="term" value="F:rRNA binding"/>
    <property type="evidence" value="ECO:0007669"/>
    <property type="project" value="UniProtKB-KW"/>
</dbReference>
<dbReference type="NCBIfam" id="TIGR00158">
    <property type="entry name" value="L9"/>
    <property type="match status" value="1"/>
</dbReference>
<comment type="similarity">
    <text evidence="1">Belongs to the bacterial ribosomal protein bL9 family.</text>
</comment>
<keyword evidence="4" id="KW-0689">Ribosomal protein</keyword>
<evidence type="ECO:0000256" key="2">
    <source>
        <dbReference type="ARBA" id="ARBA00022730"/>
    </source>
</evidence>
<keyword evidence="2" id="KW-0699">rRNA-binding</keyword>
<evidence type="ECO:0000313" key="8">
    <source>
        <dbReference type="EMBL" id="CAB4812299.1"/>
    </source>
</evidence>
<evidence type="ECO:0000313" key="10">
    <source>
        <dbReference type="EMBL" id="CAB5051138.1"/>
    </source>
</evidence>
<evidence type="ECO:0000313" key="7">
    <source>
        <dbReference type="EMBL" id="CAB4750392.1"/>
    </source>
</evidence>
<dbReference type="Gene3D" id="3.10.430.100">
    <property type="entry name" value="Ribosomal protein L9, C-terminal domain"/>
    <property type="match status" value="1"/>
</dbReference>
<organism evidence="7">
    <name type="scientific">freshwater metagenome</name>
    <dbReference type="NCBI Taxonomy" id="449393"/>
    <lineage>
        <taxon>unclassified sequences</taxon>
        <taxon>metagenomes</taxon>
        <taxon>ecological metagenomes</taxon>
    </lineage>
</organism>